<accession>A0A2M9DG41</accession>
<keyword evidence="2 6" id="KW-0812">Transmembrane</keyword>
<feature type="transmembrane region" description="Helical" evidence="6">
    <location>
        <begin position="137"/>
        <end position="153"/>
    </location>
</feature>
<evidence type="ECO:0000256" key="2">
    <source>
        <dbReference type="ARBA" id="ARBA00022692"/>
    </source>
</evidence>
<sequence>MAVTEDILRSYLRPRRVMRRLLTTGRGESRALAYVMIACLLFFVAQLPAVSRQAFLSGGEPGFAALASGTFMGSVLMAPLVLYGVAALSHLAARALGGQGGWLDARLALFWTLLMIVPPVLLRGLTEAFLGRGPETSVLSLLTGAMFVVYWAINLREAERPRPAEDTTRPGPDAAPKEEAETAHV</sequence>
<evidence type="ECO:0000313" key="9">
    <source>
        <dbReference type="Proteomes" id="UP000187266"/>
    </source>
</evidence>
<dbReference type="GO" id="GO:0016020">
    <property type="term" value="C:membrane"/>
    <property type="evidence" value="ECO:0007669"/>
    <property type="project" value="UniProtKB-SubCell"/>
</dbReference>
<evidence type="ECO:0000256" key="4">
    <source>
        <dbReference type="ARBA" id="ARBA00023136"/>
    </source>
</evidence>
<accession>A0A1U7DFR1</accession>
<dbReference type="Pfam" id="PF04893">
    <property type="entry name" value="Yip1"/>
    <property type="match status" value="1"/>
</dbReference>
<dbReference type="EMBL" id="CP019124">
    <property type="protein sequence ID" value="APX88733.1"/>
    <property type="molecule type" value="Genomic_DNA"/>
</dbReference>
<comment type="subcellular location">
    <subcellularLocation>
        <location evidence="1">Membrane</location>
        <topology evidence="1">Multi-pass membrane protein</topology>
    </subcellularLocation>
</comment>
<dbReference type="RefSeq" id="WP_076978757.1">
    <property type="nucleotide sequence ID" value="NZ_CP019124.1"/>
</dbReference>
<reference evidence="8 9" key="1">
    <citation type="submission" date="2017-01" db="EMBL/GenBank/DDBJ databases">
        <title>Genomic analysis of Xuhuaishuia manganoxidans DY6-4.</title>
        <authorList>
            <person name="Wang X."/>
        </authorList>
    </citation>
    <scope>NUCLEOTIDE SEQUENCE [LARGE SCALE GENOMIC DNA]</scope>
    <source>
        <strain evidence="8 9">DY6-4</strain>
    </source>
</reference>
<evidence type="ECO:0000256" key="1">
    <source>
        <dbReference type="ARBA" id="ARBA00004141"/>
    </source>
</evidence>
<dbReference type="STRING" id="1267768.BV394_02460"/>
<feature type="transmembrane region" description="Helical" evidence="6">
    <location>
        <begin position="63"/>
        <end position="86"/>
    </location>
</feature>
<dbReference type="InterPro" id="IPR006977">
    <property type="entry name" value="Yip1_dom"/>
</dbReference>
<feature type="domain" description="Yip1" evidence="7">
    <location>
        <begin position="10"/>
        <end position="158"/>
    </location>
</feature>
<feature type="compositionally biased region" description="Basic and acidic residues" evidence="5">
    <location>
        <begin position="175"/>
        <end position="185"/>
    </location>
</feature>
<feature type="transmembrane region" description="Helical" evidence="6">
    <location>
        <begin position="31"/>
        <end position="51"/>
    </location>
</feature>
<keyword evidence="3 6" id="KW-1133">Transmembrane helix</keyword>
<evidence type="ECO:0000256" key="6">
    <source>
        <dbReference type="SAM" id="Phobius"/>
    </source>
</evidence>
<dbReference type="Proteomes" id="UP000187266">
    <property type="component" value="Chromosome"/>
</dbReference>
<gene>
    <name evidence="8" type="ORF">BV394_02460</name>
</gene>
<protein>
    <recommendedName>
        <fullName evidence="7">Yip1 domain-containing protein</fullName>
    </recommendedName>
</protein>
<name>A0A1U7DFR1_9RHOB</name>
<organism evidence="8 9">
    <name type="scientific">Brevirhabdus pacifica</name>
    <dbReference type="NCBI Taxonomy" id="1267768"/>
    <lineage>
        <taxon>Bacteria</taxon>
        <taxon>Pseudomonadati</taxon>
        <taxon>Pseudomonadota</taxon>
        <taxon>Alphaproteobacteria</taxon>
        <taxon>Rhodobacterales</taxon>
        <taxon>Paracoccaceae</taxon>
        <taxon>Brevirhabdus</taxon>
    </lineage>
</organism>
<dbReference type="AlphaFoldDB" id="A0A1U7DFR1"/>
<evidence type="ECO:0000313" key="8">
    <source>
        <dbReference type="EMBL" id="APX88733.1"/>
    </source>
</evidence>
<proteinExistence type="predicted"/>
<feature type="transmembrane region" description="Helical" evidence="6">
    <location>
        <begin position="107"/>
        <end position="125"/>
    </location>
</feature>
<evidence type="ECO:0000256" key="5">
    <source>
        <dbReference type="SAM" id="MobiDB-lite"/>
    </source>
</evidence>
<evidence type="ECO:0000259" key="7">
    <source>
        <dbReference type="Pfam" id="PF04893"/>
    </source>
</evidence>
<keyword evidence="9" id="KW-1185">Reference proteome</keyword>
<feature type="region of interest" description="Disordered" evidence="5">
    <location>
        <begin position="161"/>
        <end position="185"/>
    </location>
</feature>
<keyword evidence="4 6" id="KW-0472">Membrane</keyword>
<evidence type="ECO:0000256" key="3">
    <source>
        <dbReference type="ARBA" id="ARBA00022989"/>
    </source>
</evidence>